<evidence type="ECO:0000313" key="1">
    <source>
        <dbReference type="EMBL" id="SDN90644.1"/>
    </source>
</evidence>
<reference evidence="1 2" key="1">
    <citation type="submission" date="2016-10" db="EMBL/GenBank/DDBJ databases">
        <authorList>
            <person name="de Groot N.N."/>
        </authorList>
    </citation>
    <scope>NUCLEOTIDE SEQUENCE [LARGE SCALE GENOMIC DNA]</scope>
    <source>
        <strain evidence="2">L7-484,KACC 16230,DSM 25025</strain>
    </source>
</reference>
<dbReference type="RefSeq" id="WP_139183946.1">
    <property type="nucleotide sequence ID" value="NZ_FNIT01000002.1"/>
</dbReference>
<dbReference type="EMBL" id="FNIT01000002">
    <property type="protein sequence ID" value="SDN90644.1"/>
    <property type="molecule type" value="Genomic_DNA"/>
</dbReference>
<dbReference type="OrthoDB" id="3782725at2"/>
<dbReference type="Gene3D" id="1.10.260.40">
    <property type="entry name" value="lambda repressor-like DNA-binding domains"/>
    <property type="match status" value="1"/>
</dbReference>
<dbReference type="Proteomes" id="UP000198793">
    <property type="component" value="Unassembled WGS sequence"/>
</dbReference>
<gene>
    <name evidence="1" type="ORF">SAMN05192530_102396</name>
</gene>
<sequence>MIDGRTCRAARGFLAWTARYLSTRSGVPISRIFEFERDRPIGEDDRQSLEATFLRHGVMVTGDGRRANGVRAIELPAKAGELASGARLAGTGGDLESLPEP</sequence>
<dbReference type="InterPro" id="IPR010982">
    <property type="entry name" value="Lambda_DNA-bd_dom_sf"/>
</dbReference>
<keyword evidence="2" id="KW-1185">Reference proteome</keyword>
<dbReference type="AlphaFoldDB" id="A0A1H0F7M0"/>
<accession>A0A1H0F7M0</accession>
<name>A0A1H0F7M0_9HYPH</name>
<organism evidence="1 2">
    <name type="scientific">Aureimonas jatrophae</name>
    <dbReference type="NCBI Taxonomy" id="1166073"/>
    <lineage>
        <taxon>Bacteria</taxon>
        <taxon>Pseudomonadati</taxon>
        <taxon>Pseudomonadota</taxon>
        <taxon>Alphaproteobacteria</taxon>
        <taxon>Hyphomicrobiales</taxon>
        <taxon>Aurantimonadaceae</taxon>
        <taxon>Aureimonas</taxon>
    </lineage>
</organism>
<dbReference type="GO" id="GO:0003677">
    <property type="term" value="F:DNA binding"/>
    <property type="evidence" value="ECO:0007669"/>
    <property type="project" value="InterPro"/>
</dbReference>
<dbReference type="STRING" id="1166073.SAMN05192530_102396"/>
<protein>
    <submittedName>
        <fullName evidence="1">Uncharacterized protein</fullName>
    </submittedName>
</protein>
<proteinExistence type="predicted"/>
<evidence type="ECO:0000313" key="2">
    <source>
        <dbReference type="Proteomes" id="UP000198793"/>
    </source>
</evidence>